<dbReference type="OrthoDB" id="8954335at2759"/>
<evidence type="ECO:0000256" key="2">
    <source>
        <dbReference type="ARBA" id="ARBA00004167"/>
    </source>
</evidence>
<dbReference type="InterPro" id="IPR006073">
    <property type="entry name" value="GTP-bd"/>
</dbReference>
<evidence type="ECO:0000256" key="15">
    <source>
        <dbReference type="SAM" id="MobiDB-lite"/>
    </source>
</evidence>
<comment type="subcellular location">
    <subcellularLocation>
        <location evidence="2">Membrane</location>
        <topology evidence="2">Single-pass membrane protein</topology>
    </subcellularLocation>
    <subcellularLocation>
        <location evidence="14">Plastid</location>
        <location evidence="14">Chloroplast outer membrane</location>
    </subcellularLocation>
</comment>
<evidence type="ECO:0000256" key="1">
    <source>
        <dbReference type="ARBA" id="ARBA00001946"/>
    </source>
</evidence>
<dbReference type="SUPFAM" id="SSF52540">
    <property type="entry name" value="P-loop containing nucleoside triphosphate hydrolases"/>
    <property type="match status" value="1"/>
</dbReference>
<evidence type="ECO:0000256" key="7">
    <source>
        <dbReference type="ARBA" id="ARBA00022723"/>
    </source>
</evidence>
<evidence type="ECO:0000256" key="10">
    <source>
        <dbReference type="ARBA" id="ARBA00022842"/>
    </source>
</evidence>
<evidence type="ECO:0000313" key="18">
    <source>
        <dbReference type="Proteomes" id="UP000192596"/>
    </source>
</evidence>
<dbReference type="PANTHER" id="PTHR10903:SF135">
    <property type="entry name" value="TRANSLOCASE OF CHLOROPLAST 120, CHLOROPLASTIC-RELATED"/>
    <property type="match status" value="1"/>
</dbReference>
<dbReference type="InterPro" id="IPR045058">
    <property type="entry name" value="GIMA/IAN/Toc"/>
</dbReference>
<proteinExistence type="predicted"/>
<name>A0A1V8TUM3_9PEZI</name>
<evidence type="ECO:0000256" key="13">
    <source>
        <dbReference type="ARBA" id="ARBA00023136"/>
    </source>
</evidence>
<keyword evidence="6" id="KW-0812">Transmembrane</keyword>
<dbReference type="GO" id="GO:0016787">
    <property type="term" value="F:hydrolase activity"/>
    <property type="evidence" value="ECO:0007669"/>
    <property type="project" value="UniProtKB-KW"/>
</dbReference>
<reference evidence="18" key="1">
    <citation type="submission" date="2017-03" db="EMBL/GenBank/DDBJ databases">
        <title>Genomes of endolithic fungi from Antarctica.</title>
        <authorList>
            <person name="Coleine C."/>
            <person name="Masonjones S."/>
            <person name="Stajich J.E."/>
        </authorList>
    </citation>
    <scope>NUCLEOTIDE SEQUENCE [LARGE SCALE GENOMIC DNA]</scope>
    <source>
        <strain evidence="18">CCFEE 5527</strain>
    </source>
</reference>
<evidence type="ECO:0000256" key="14">
    <source>
        <dbReference type="ARBA" id="ARBA00024013"/>
    </source>
</evidence>
<dbReference type="GO" id="GO:0005525">
    <property type="term" value="F:GTP binding"/>
    <property type="evidence" value="ECO:0007669"/>
    <property type="project" value="InterPro"/>
</dbReference>
<dbReference type="CDD" id="cd00882">
    <property type="entry name" value="Ras_like_GTPase"/>
    <property type="match status" value="1"/>
</dbReference>
<dbReference type="EMBL" id="NAJO01000001">
    <property type="protein sequence ID" value="OQO14981.1"/>
    <property type="molecule type" value="Genomic_DNA"/>
</dbReference>
<gene>
    <name evidence="17" type="ORF">B0A48_00363</name>
</gene>
<dbReference type="STRING" id="1507870.A0A1V8TUM3"/>
<keyword evidence="8" id="KW-0378">Hydrolase</keyword>
<keyword evidence="3" id="KW-0813">Transport</keyword>
<protein>
    <recommendedName>
        <fullName evidence="16">G domain-containing protein</fullName>
    </recommendedName>
</protein>
<evidence type="ECO:0000256" key="3">
    <source>
        <dbReference type="ARBA" id="ARBA00022448"/>
    </source>
</evidence>
<keyword evidence="5" id="KW-0934">Plastid</keyword>
<keyword evidence="10" id="KW-0460">Magnesium</keyword>
<dbReference type="InterPro" id="IPR027417">
    <property type="entry name" value="P-loop_NTPase"/>
</dbReference>
<dbReference type="Proteomes" id="UP000192596">
    <property type="component" value="Unassembled WGS sequence"/>
</dbReference>
<keyword evidence="13" id="KW-0472">Membrane</keyword>
<evidence type="ECO:0000313" key="17">
    <source>
        <dbReference type="EMBL" id="OQO14981.1"/>
    </source>
</evidence>
<keyword evidence="18" id="KW-1185">Reference proteome</keyword>
<keyword evidence="11" id="KW-0653">Protein transport</keyword>
<dbReference type="GO" id="GO:0046872">
    <property type="term" value="F:metal ion binding"/>
    <property type="evidence" value="ECO:0007669"/>
    <property type="project" value="UniProtKB-KW"/>
</dbReference>
<evidence type="ECO:0000256" key="8">
    <source>
        <dbReference type="ARBA" id="ARBA00022801"/>
    </source>
</evidence>
<dbReference type="Gene3D" id="3.40.50.300">
    <property type="entry name" value="P-loop containing nucleotide triphosphate hydrolases"/>
    <property type="match status" value="1"/>
</dbReference>
<dbReference type="Pfam" id="PF01926">
    <property type="entry name" value="MMR_HSR1"/>
    <property type="match status" value="1"/>
</dbReference>
<dbReference type="InParanoid" id="A0A1V8TUM3"/>
<feature type="domain" description="G" evidence="16">
    <location>
        <begin position="29"/>
        <end position="95"/>
    </location>
</feature>
<evidence type="ECO:0000256" key="4">
    <source>
        <dbReference type="ARBA" id="ARBA00022528"/>
    </source>
</evidence>
<keyword evidence="12" id="KW-1133">Transmembrane helix</keyword>
<dbReference type="AlphaFoldDB" id="A0A1V8TUM3"/>
<comment type="cofactor">
    <cofactor evidence="1">
        <name>Mg(2+)</name>
        <dbReference type="ChEBI" id="CHEBI:18420"/>
    </cofactor>
</comment>
<organism evidence="17 18">
    <name type="scientific">Cryoendolithus antarcticus</name>
    <dbReference type="NCBI Taxonomy" id="1507870"/>
    <lineage>
        <taxon>Eukaryota</taxon>
        <taxon>Fungi</taxon>
        <taxon>Dikarya</taxon>
        <taxon>Ascomycota</taxon>
        <taxon>Pezizomycotina</taxon>
        <taxon>Dothideomycetes</taxon>
        <taxon>Dothideomycetidae</taxon>
        <taxon>Cladosporiales</taxon>
        <taxon>Cladosporiaceae</taxon>
        <taxon>Cryoendolithus</taxon>
    </lineage>
</organism>
<comment type="caution">
    <text evidence="17">The sequence shown here is derived from an EMBL/GenBank/DDBJ whole genome shotgun (WGS) entry which is preliminary data.</text>
</comment>
<keyword evidence="7" id="KW-0479">Metal-binding</keyword>
<accession>A0A1V8TUM3</accession>
<keyword evidence="4" id="KW-0150">Chloroplast</keyword>
<evidence type="ECO:0000259" key="16">
    <source>
        <dbReference type="Pfam" id="PF01926"/>
    </source>
</evidence>
<feature type="region of interest" description="Disordered" evidence="15">
    <location>
        <begin position="334"/>
        <end position="369"/>
    </location>
</feature>
<keyword evidence="9" id="KW-1002">Plastid outer membrane</keyword>
<evidence type="ECO:0000256" key="6">
    <source>
        <dbReference type="ARBA" id="ARBA00022692"/>
    </source>
</evidence>
<evidence type="ECO:0000256" key="9">
    <source>
        <dbReference type="ARBA" id="ARBA00022805"/>
    </source>
</evidence>
<sequence length="479" mass="54373">MADSSPPMPTPPETPDEDLAELGPNDILIAVMGITGSGKSTFISLLADGEVEIGHHLESCTNAVKLHAFAYKDTRKVYLIDTPGFDDTNKTDTDILKQVAHYLSMTYRKNVRLSGIIYLHRITDTRMSGSSLKNLSMFKKLCGEDAYKHVVLATTMWGNLKGANLSLDTGEARERELISRAEWWGLMKDRGSQVIRHDGTKECAMNIIGSLIERRNANGPVQLSIQKEMVDDNKSLENTAAGQEVNMELTILRKKLQEQIIELKEGYDDALNDRDTKLAAMLLEQSEAVEKRMAAASAAQEELKVSFERLHEEQKEIWVQEQLRMQVEQERREAELAETKANTERLEREREEAGERHRIEREENDLKREEAEARFQQALKQQQTEEAERAKQDKVELERRQRQFEERFAWERRQHEQQMQAQMQHMAQLQQAKPEKASSTMPLVSMLGGVVTAGLGLMTMNIPALASGVSTFVDGMANM</sequence>
<dbReference type="GO" id="GO:0016020">
    <property type="term" value="C:membrane"/>
    <property type="evidence" value="ECO:0007669"/>
    <property type="project" value="UniProtKB-SubCell"/>
</dbReference>
<dbReference type="GO" id="GO:0015031">
    <property type="term" value="P:protein transport"/>
    <property type="evidence" value="ECO:0007669"/>
    <property type="project" value="UniProtKB-KW"/>
</dbReference>
<evidence type="ECO:0000256" key="12">
    <source>
        <dbReference type="ARBA" id="ARBA00022989"/>
    </source>
</evidence>
<dbReference type="PANTHER" id="PTHR10903">
    <property type="entry name" value="GTPASE, IMAP FAMILY MEMBER-RELATED"/>
    <property type="match status" value="1"/>
</dbReference>
<evidence type="ECO:0000256" key="11">
    <source>
        <dbReference type="ARBA" id="ARBA00022927"/>
    </source>
</evidence>
<evidence type="ECO:0000256" key="5">
    <source>
        <dbReference type="ARBA" id="ARBA00022640"/>
    </source>
</evidence>